<keyword evidence="4" id="KW-1185">Reference proteome</keyword>
<feature type="compositionally biased region" description="Polar residues" evidence="1">
    <location>
        <begin position="120"/>
        <end position="140"/>
    </location>
</feature>
<dbReference type="Pfam" id="PF07498">
    <property type="entry name" value="Rho_N"/>
    <property type="match status" value="1"/>
</dbReference>
<dbReference type="InterPro" id="IPR009317">
    <property type="entry name" value="ChaB"/>
</dbReference>
<feature type="region of interest" description="Disordered" evidence="1">
    <location>
        <begin position="56"/>
        <end position="241"/>
    </location>
</feature>
<dbReference type="Proteomes" id="UP001499843">
    <property type="component" value="Unassembled WGS sequence"/>
</dbReference>
<gene>
    <name evidence="3" type="ORF">GCM10009850_100160</name>
</gene>
<evidence type="ECO:0000259" key="2">
    <source>
        <dbReference type="Pfam" id="PF07498"/>
    </source>
</evidence>
<dbReference type="InterPro" id="IPR037205">
    <property type="entry name" value="ChaB_sf"/>
</dbReference>
<dbReference type="Pfam" id="PF06150">
    <property type="entry name" value="ChaB"/>
    <property type="match status" value="1"/>
</dbReference>
<evidence type="ECO:0000313" key="4">
    <source>
        <dbReference type="Proteomes" id="UP001499843"/>
    </source>
</evidence>
<feature type="compositionally biased region" description="Basic and acidic residues" evidence="1">
    <location>
        <begin position="56"/>
        <end position="77"/>
    </location>
</feature>
<dbReference type="EMBL" id="BAAAQX010000042">
    <property type="protein sequence ID" value="GAA2214551.1"/>
    <property type="molecule type" value="Genomic_DNA"/>
</dbReference>
<feature type="compositionally biased region" description="Basic residues" evidence="1">
    <location>
        <begin position="230"/>
        <end position="241"/>
    </location>
</feature>
<evidence type="ECO:0000256" key="1">
    <source>
        <dbReference type="SAM" id="MobiDB-lite"/>
    </source>
</evidence>
<dbReference type="Gene3D" id="1.10.1740.70">
    <property type="entry name" value="ChaB"/>
    <property type="match status" value="1"/>
</dbReference>
<feature type="compositionally biased region" description="Polar residues" evidence="1">
    <location>
        <begin position="7"/>
        <end position="22"/>
    </location>
</feature>
<protein>
    <recommendedName>
        <fullName evidence="2">Rho termination factor-like N-terminal domain-containing protein</fullName>
    </recommendedName>
</protein>
<evidence type="ECO:0000313" key="3">
    <source>
        <dbReference type="EMBL" id="GAA2214551.1"/>
    </source>
</evidence>
<dbReference type="InterPro" id="IPR011112">
    <property type="entry name" value="Rho-like_N"/>
</dbReference>
<organism evidence="3 4">
    <name type="scientific">Nonomuraea monospora</name>
    <dbReference type="NCBI Taxonomy" id="568818"/>
    <lineage>
        <taxon>Bacteria</taxon>
        <taxon>Bacillati</taxon>
        <taxon>Actinomycetota</taxon>
        <taxon>Actinomycetes</taxon>
        <taxon>Streptosporangiales</taxon>
        <taxon>Streptosporangiaceae</taxon>
        <taxon>Nonomuraea</taxon>
    </lineage>
</organism>
<comment type="caution">
    <text evidence="3">The sequence shown here is derived from an EMBL/GenBank/DDBJ whole genome shotgun (WGS) entry which is preliminary data.</text>
</comment>
<dbReference type="SUPFAM" id="SSF140376">
    <property type="entry name" value="ChaB-like"/>
    <property type="match status" value="1"/>
</dbReference>
<reference evidence="3 4" key="1">
    <citation type="journal article" date="2019" name="Int. J. Syst. Evol. Microbiol.">
        <title>The Global Catalogue of Microorganisms (GCM) 10K type strain sequencing project: providing services to taxonomists for standard genome sequencing and annotation.</title>
        <authorList>
            <consortium name="The Broad Institute Genomics Platform"/>
            <consortium name="The Broad Institute Genome Sequencing Center for Infectious Disease"/>
            <person name="Wu L."/>
            <person name="Ma J."/>
        </authorList>
    </citation>
    <scope>NUCLEOTIDE SEQUENCE [LARGE SCALE GENOMIC DNA]</scope>
    <source>
        <strain evidence="3 4">JCM 16114</strain>
    </source>
</reference>
<proteinExistence type="predicted"/>
<sequence>MPAVQELPSTVKRSPKKAQNTWVKAHDSAVKEYGEGRRAHMTAFAALKHSFEKVGDHWEAKNGKGPSDKGATDRSGRTAEGVDANASKEHLQKVAARLGVTGRSKMTKQELVTAIKKANRTATAKSRSTAKSNGAKSTGAKSVAAKSNGSRTSTKSSTKSSTTKSGTTKSSTTKSGTSKSGTSKSSGTKAATSSRTGSRTTSKVTSKTGPKKTTTSKTKSGPKSSTSKSTSKKGSTKAKSR</sequence>
<feature type="domain" description="Rho termination factor-like N-terminal" evidence="2">
    <location>
        <begin position="91"/>
        <end position="118"/>
    </location>
</feature>
<name>A0ABN3CZ62_9ACTN</name>
<accession>A0ABN3CZ62</accession>
<feature type="compositionally biased region" description="Low complexity" evidence="1">
    <location>
        <begin position="146"/>
        <end position="229"/>
    </location>
</feature>
<feature type="region of interest" description="Disordered" evidence="1">
    <location>
        <begin position="1"/>
        <end position="24"/>
    </location>
</feature>